<evidence type="ECO:0000313" key="2">
    <source>
        <dbReference type="Proteomes" id="UP000002212"/>
    </source>
</evidence>
<sequence length="174" mass="19537">MMGSMPMPEWNQDSLVWRFAMTDDGPDFHDTPGFEPPDPWLLAIAAVVRDLRCLRYGRDVQVHRLVWELAISDQYAVTIGWRGPGVGGFNLCHGVSMDAPYPQTAVWVAETTQGELTGYEFIQWPSRGRHILYPRLRQEGPVWVDPHTDTAVAAIGELCAQRAAWDALDRCQGG</sequence>
<reference evidence="1 2" key="1">
    <citation type="submission" date="2009-03" db="EMBL/GenBank/DDBJ databases">
        <title>Comparison of the complete genome sequences of Rhodococcus erythropolis PR4 and Rhodococcus opacus B4.</title>
        <authorList>
            <person name="Takarada H."/>
            <person name="Sekine M."/>
            <person name="Hosoyama A."/>
            <person name="Yamada R."/>
            <person name="Fujisawa T."/>
            <person name="Omata S."/>
            <person name="Shimizu A."/>
            <person name="Tsukatani N."/>
            <person name="Tanikawa S."/>
            <person name="Fujita N."/>
            <person name="Harayama S."/>
        </authorList>
    </citation>
    <scope>NUCLEOTIDE SEQUENCE [LARGE SCALE GENOMIC DNA]</scope>
    <source>
        <strain evidence="1 2">B4</strain>
        <plasmid evidence="1 2">pROB01</plasmid>
    </source>
</reference>
<gene>
    <name evidence="1" type="ordered locus">ROP_pROB01-05890</name>
</gene>
<dbReference type="Proteomes" id="UP000002212">
    <property type="component" value="Plasmid pROB01"/>
</dbReference>
<dbReference type="KEGG" id="rop:ROP_pROB01-05890"/>
<name>C1BCN3_RHOOB</name>
<accession>C1BCN3</accession>
<dbReference type="PATRIC" id="fig|632772.20.peg.8365"/>
<evidence type="ECO:0000313" key="1">
    <source>
        <dbReference type="EMBL" id="BAH56088.1"/>
    </source>
</evidence>
<dbReference type="EMBL" id="AP011116">
    <property type="protein sequence ID" value="BAH56088.1"/>
    <property type="molecule type" value="Genomic_DNA"/>
</dbReference>
<organism evidence="1 2">
    <name type="scientific">Rhodococcus opacus (strain B4)</name>
    <dbReference type="NCBI Taxonomy" id="632772"/>
    <lineage>
        <taxon>Bacteria</taxon>
        <taxon>Bacillati</taxon>
        <taxon>Actinomycetota</taxon>
        <taxon>Actinomycetes</taxon>
        <taxon>Mycobacteriales</taxon>
        <taxon>Nocardiaceae</taxon>
        <taxon>Rhodococcus</taxon>
    </lineage>
</organism>
<proteinExistence type="predicted"/>
<protein>
    <submittedName>
        <fullName evidence="1">Uncharacterized protein</fullName>
    </submittedName>
</protein>
<keyword evidence="1" id="KW-0614">Plasmid</keyword>
<dbReference type="AlphaFoldDB" id="C1BCN3"/>
<dbReference type="HOGENOM" id="CLU_1668032_0_0_11"/>
<geneLocation type="plasmid" evidence="1 2">
    <name>pROB01</name>
</geneLocation>